<reference evidence="1" key="1">
    <citation type="journal article" date="2021" name="Proc. Natl. Acad. Sci. U.S.A.">
        <title>A Catalog of Tens of Thousands of Viruses from Human Metagenomes Reveals Hidden Associations with Chronic Diseases.</title>
        <authorList>
            <person name="Tisza M.J."/>
            <person name="Buck C.B."/>
        </authorList>
    </citation>
    <scope>NUCLEOTIDE SEQUENCE</scope>
    <source>
        <strain evidence="1">CtlXU33</strain>
    </source>
</reference>
<accession>A0A8S5LFR2</accession>
<organism evidence="1">
    <name type="scientific">Siphoviridae sp. ctlXU33</name>
    <dbReference type="NCBI Taxonomy" id="2823598"/>
    <lineage>
        <taxon>Viruses</taxon>
        <taxon>Duplodnaviria</taxon>
        <taxon>Heunggongvirae</taxon>
        <taxon>Uroviricota</taxon>
        <taxon>Caudoviricetes</taxon>
    </lineage>
</organism>
<name>A0A8S5LFR2_9CAUD</name>
<proteinExistence type="predicted"/>
<dbReference type="EMBL" id="BK014706">
    <property type="protein sequence ID" value="DAD68715.1"/>
    <property type="molecule type" value="Genomic_DNA"/>
</dbReference>
<protein>
    <submittedName>
        <fullName evidence="1">Uncharacterized protein</fullName>
    </submittedName>
</protein>
<sequence>MKYLTKDGGSFDTEPCIEELIEVIKKYKVPLAILNAMLKETEREIKDRIIIQ</sequence>
<evidence type="ECO:0000313" key="1">
    <source>
        <dbReference type="EMBL" id="DAD68715.1"/>
    </source>
</evidence>